<protein>
    <submittedName>
        <fullName evidence="8">GTP-binding protein</fullName>
    </submittedName>
</protein>
<gene>
    <name evidence="8" type="ORF">NVS89_13170</name>
</gene>
<dbReference type="Pfam" id="PF07683">
    <property type="entry name" value="CobW_C"/>
    <property type="match status" value="1"/>
</dbReference>
<dbReference type="InterPro" id="IPR051316">
    <property type="entry name" value="Zinc-reg_GTPase_activator"/>
</dbReference>
<evidence type="ECO:0000256" key="1">
    <source>
        <dbReference type="ARBA" id="ARBA00022741"/>
    </source>
</evidence>
<dbReference type="SMART" id="SM00833">
    <property type="entry name" value="CobW_C"/>
    <property type="match status" value="1"/>
</dbReference>
<comment type="similarity">
    <text evidence="4">Belongs to the SIMIBI class G3E GTPase family. ZNG1 subfamily.</text>
</comment>
<dbReference type="SUPFAM" id="SSF90002">
    <property type="entry name" value="Hypothetical protein YjiA, C-terminal domain"/>
    <property type="match status" value="1"/>
</dbReference>
<keyword evidence="9" id="KW-1185">Reference proteome</keyword>
<dbReference type="CDD" id="cd03112">
    <property type="entry name" value="CobW-like"/>
    <property type="match status" value="1"/>
</dbReference>
<sequence>MAVLPFDHPPAARRGAIPAYLVSGFLGSGKTTLIRHLLEQPGMADTALVINEFGEVGLDQMLVQSAVENVLLMENGCVCCSIRGDLTDTIGDLFAKVATGRMPAFSRIVIETTGLADPAPIVQELTTTRGLVERIRLEKVIVTVDAVLGARQLGDTPEVAAQVAQADLLLVTKCDLVDDNAVSALVVQLQTLNPAAEIVRSSGAGFDVGDLLAPAAAPLARLPAMRCEGGELCAHAPGEPCPEHGLVVSAPASVRHHGIESWSTRHDAPLRWEDVRDWLDLLYSLRPAHLLRMKAILHLAERQAPVVIHGVGHLVDPPATLDRWPQGRPRSEIVVITRGLDPRLVGRSFEALALRGARAPARTASPFAGRDRAVPGIPLHS</sequence>
<evidence type="ECO:0000256" key="5">
    <source>
        <dbReference type="ARBA" id="ARBA00045658"/>
    </source>
</evidence>
<dbReference type="Gene3D" id="3.40.50.300">
    <property type="entry name" value="P-loop containing nucleotide triphosphate hydrolases"/>
    <property type="match status" value="1"/>
</dbReference>
<comment type="catalytic activity">
    <reaction evidence="6">
        <text>GTP + H2O = GDP + phosphate + H(+)</text>
        <dbReference type="Rhea" id="RHEA:19669"/>
        <dbReference type="ChEBI" id="CHEBI:15377"/>
        <dbReference type="ChEBI" id="CHEBI:15378"/>
        <dbReference type="ChEBI" id="CHEBI:37565"/>
        <dbReference type="ChEBI" id="CHEBI:43474"/>
        <dbReference type="ChEBI" id="CHEBI:58189"/>
    </reaction>
    <physiologicalReaction direction="left-to-right" evidence="6">
        <dbReference type="Rhea" id="RHEA:19670"/>
    </physiologicalReaction>
</comment>
<dbReference type="RefSeq" id="WP_258733209.1">
    <property type="nucleotide sequence ID" value="NZ_JANTHZ010000005.1"/>
</dbReference>
<evidence type="ECO:0000256" key="3">
    <source>
        <dbReference type="ARBA" id="ARBA00023186"/>
    </source>
</evidence>
<keyword evidence="1" id="KW-0547">Nucleotide-binding</keyword>
<dbReference type="InterPro" id="IPR003495">
    <property type="entry name" value="CobW/HypB/UreG_nucleotide-bd"/>
</dbReference>
<dbReference type="InterPro" id="IPR011629">
    <property type="entry name" value="CobW-like_C"/>
</dbReference>
<dbReference type="GO" id="GO:0016787">
    <property type="term" value="F:hydrolase activity"/>
    <property type="evidence" value="ECO:0007669"/>
    <property type="project" value="UniProtKB-KW"/>
</dbReference>
<dbReference type="SUPFAM" id="SSF52540">
    <property type="entry name" value="P-loop containing nucleoside triphosphate hydrolases"/>
    <property type="match status" value="1"/>
</dbReference>
<dbReference type="Proteomes" id="UP001151088">
    <property type="component" value="Unassembled WGS sequence"/>
</dbReference>
<comment type="function">
    <text evidence="5">Zinc chaperone that directly transfers zinc cofactor to target proteins, thereby activating them. Zinc is transferred from the CXCC motif in the GTPase domain to the zinc binding site in target proteins in a process requiring GTP hydrolysis.</text>
</comment>
<dbReference type="Gene3D" id="3.30.1220.10">
    <property type="entry name" value="CobW-like, C-terminal domain"/>
    <property type="match status" value="1"/>
</dbReference>
<dbReference type="PANTHER" id="PTHR13748:SF62">
    <property type="entry name" value="COBW DOMAIN-CONTAINING PROTEIN"/>
    <property type="match status" value="1"/>
</dbReference>
<evidence type="ECO:0000259" key="7">
    <source>
        <dbReference type="SMART" id="SM00833"/>
    </source>
</evidence>
<proteinExistence type="inferred from homology"/>
<dbReference type="Pfam" id="PF02492">
    <property type="entry name" value="cobW"/>
    <property type="match status" value="1"/>
</dbReference>
<evidence type="ECO:0000256" key="2">
    <source>
        <dbReference type="ARBA" id="ARBA00022801"/>
    </source>
</evidence>
<comment type="caution">
    <text evidence="8">The sequence shown here is derived from an EMBL/GenBank/DDBJ whole genome shotgun (WGS) entry which is preliminary data.</text>
</comment>
<name>A0A9X2PC92_9HYPH</name>
<keyword evidence="2" id="KW-0378">Hydrolase</keyword>
<reference evidence="8" key="1">
    <citation type="submission" date="2022-08" db="EMBL/GenBank/DDBJ databases">
        <authorList>
            <person name="Li F."/>
        </authorList>
    </citation>
    <scope>NUCLEOTIDE SEQUENCE</scope>
    <source>
        <strain evidence="8">MQZ15Z-1</strain>
    </source>
</reference>
<accession>A0A9X2PC92</accession>
<evidence type="ECO:0000313" key="8">
    <source>
        <dbReference type="EMBL" id="MCS0496049.1"/>
    </source>
</evidence>
<dbReference type="AlphaFoldDB" id="A0A9X2PC92"/>
<dbReference type="EMBL" id="JANTHZ010000005">
    <property type="protein sequence ID" value="MCS0496049.1"/>
    <property type="molecule type" value="Genomic_DNA"/>
</dbReference>
<evidence type="ECO:0000313" key="9">
    <source>
        <dbReference type="Proteomes" id="UP001151088"/>
    </source>
</evidence>
<keyword evidence="3" id="KW-0143">Chaperone</keyword>
<evidence type="ECO:0000256" key="4">
    <source>
        <dbReference type="ARBA" id="ARBA00034320"/>
    </source>
</evidence>
<dbReference type="InterPro" id="IPR027417">
    <property type="entry name" value="P-loop_NTPase"/>
</dbReference>
<dbReference type="GO" id="GO:0005737">
    <property type="term" value="C:cytoplasm"/>
    <property type="evidence" value="ECO:0007669"/>
    <property type="project" value="TreeGrafter"/>
</dbReference>
<dbReference type="PANTHER" id="PTHR13748">
    <property type="entry name" value="COBW-RELATED"/>
    <property type="match status" value="1"/>
</dbReference>
<feature type="domain" description="CobW C-terminal" evidence="7">
    <location>
        <begin position="259"/>
        <end position="353"/>
    </location>
</feature>
<dbReference type="GO" id="GO:0000166">
    <property type="term" value="F:nucleotide binding"/>
    <property type="evidence" value="ECO:0007669"/>
    <property type="project" value="UniProtKB-KW"/>
</dbReference>
<evidence type="ECO:0000256" key="6">
    <source>
        <dbReference type="ARBA" id="ARBA00049117"/>
    </source>
</evidence>
<organism evidence="8 9">
    <name type="scientific">Ancylobacter mangrovi</name>
    <dbReference type="NCBI Taxonomy" id="2972472"/>
    <lineage>
        <taxon>Bacteria</taxon>
        <taxon>Pseudomonadati</taxon>
        <taxon>Pseudomonadota</taxon>
        <taxon>Alphaproteobacteria</taxon>
        <taxon>Hyphomicrobiales</taxon>
        <taxon>Xanthobacteraceae</taxon>
        <taxon>Ancylobacter</taxon>
    </lineage>
</organism>
<dbReference type="InterPro" id="IPR036627">
    <property type="entry name" value="CobW-likC_sf"/>
</dbReference>